<evidence type="ECO:0000256" key="3">
    <source>
        <dbReference type="ARBA" id="ARBA00022833"/>
    </source>
</evidence>
<keyword evidence="3" id="KW-0862">Zinc</keyword>
<dbReference type="AlphaFoldDB" id="M2YQV2"/>
<dbReference type="PROSITE" id="PS50089">
    <property type="entry name" value="ZF_RING_2"/>
    <property type="match status" value="1"/>
</dbReference>
<evidence type="ECO:0000256" key="1">
    <source>
        <dbReference type="ARBA" id="ARBA00022723"/>
    </source>
</evidence>
<dbReference type="GeneID" id="19335726"/>
<dbReference type="Pfam" id="PF13639">
    <property type="entry name" value="zf-RING_2"/>
    <property type="match status" value="1"/>
</dbReference>
<keyword evidence="1" id="KW-0479">Metal-binding</keyword>
<dbReference type="InterPro" id="IPR013083">
    <property type="entry name" value="Znf_RING/FYVE/PHD"/>
</dbReference>
<dbReference type="PANTHER" id="PTHR14155:SF627">
    <property type="entry name" value="OS06G0192800 PROTEIN"/>
    <property type="match status" value="1"/>
</dbReference>
<dbReference type="Proteomes" id="UP000016932">
    <property type="component" value="Unassembled WGS sequence"/>
</dbReference>
<dbReference type="InterPro" id="IPR053238">
    <property type="entry name" value="RING-H2_zinc_finger"/>
</dbReference>
<dbReference type="GO" id="GO:0008270">
    <property type="term" value="F:zinc ion binding"/>
    <property type="evidence" value="ECO:0007669"/>
    <property type="project" value="UniProtKB-KW"/>
</dbReference>
<evidence type="ECO:0000256" key="4">
    <source>
        <dbReference type="PROSITE-ProRule" id="PRU00175"/>
    </source>
</evidence>
<dbReference type="HOGENOM" id="CLU_634805_0_0_1"/>
<dbReference type="eggNOG" id="KOG0800">
    <property type="taxonomic scope" value="Eukaryota"/>
</dbReference>
<keyword evidence="8" id="KW-1185">Reference proteome</keyword>
<dbReference type="Gene3D" id="3.30.40.10">
    <property type="entry name" value="Zinc/RING finger domain, C3HC4 (zinc finger)"/>
    <property type="match status" value="1"/>
</dbReference>
<evidence type="ECO:0000256" key="5">
    <source>
        <dbReference type="SAM" id="MobiDB-lite"/>
    </source>
</evidence>
<accession>M2YQV2</accession>
<dbReference type="VEuPathDB" id="FungiDB:MYCFIDRAFT_198424"/>
<evidence type="ECO:0000313" key="7">
    <source>
        <dbReference type="EMBL" id="EME80100.1"/>
    </source>
</evidence>
<dbReference type="RefSeq" id="XP_007929151.1">
    <property type="nucleotide sequence ID" value="XM_007930960.1"/>
</dbReference>
<dbReference type="PANTHER" id="PTHR14155">
    <property type="entry name" value="RING FINGER DOMAIN-CONTAINING"/>
    <property type="match status" value="1"/>
</dbReference>
<keyword evidence="2 4" id="KW-0863">Zinc-finger</keyword>
<feature type="domain" description="RING-type" evidence="6">
    <location>
        <begin position="376"/>
        <end position="420"/>
    </location>
</feature>
<protein>
    <recommendedName>
        <fullName evidence="6">RING-type domain-containing protein</fullName>
    </recommendedName>
</protein>
<dbReference type="EMBL" id="KB446561">
    <property type="protein sequence ID" value="EME80100.1"/>
    <property type="molecule type" value="Genomic_DNA"/>
</dbReference>
<name>M2YQV2_PSEFD</name>
<proteinExistence type="predicted"/>
<gene>
    <name evidence="7" type="ORF">MYCFIDRAFT_198424</name>
</gene>
<dbReference type="KEGG" id="pfj:MYCFIDRAFT_198424"/>
<feature type="compositionally biased region" description="Low complexity" evidence="5">
    <location>
        <begin position="290"/>
        <end position="305"/>
    </location>
</feature>
<sequence>MSYPRDIVDRAQRGDLILVRPSPYNEQLDHYNDRLRVPSPRLLMVQTTFEPQTGETSRTVNVKDITDMVTRPVDYETIEEYSHRLHQQLRITRAAVAAASGVGFGLANYLHEYNVVFHEPSDNAIRQILWQGHSSCLNSDCEEGFSSRASVYARYPDFAEDISLATVSHLQDLRGSGSRLMLCPDCHTYRVVLQQERAFGSCLLGLLPARSQLQAIFYSLSRLRAELGYRPISQDIFLRSAHAVITPYPPRDSLAARAAFEGPPATLVTLGNDFRALGPPTGAGASRDQSATGSSSRTGSDSSAGNTLLSQISSLSLDPASVSDDLSSTDNFPNSVEFNPNPAIARRPVSLAIWLSLPKLLLTQFDRDDDAFDEECPICFEQLRDCAEGVRIVRLSCRHLGHEDCLGCWLKDQNTCPKCRRRIEEMAANDFE</sequence>
<dbReference type="SMART" id="SM00184">
    <property type="entry name" value="RING"/>
    <property type="match status" value="1"/>
</dbReference>
<reference evidence="7 8" key="1">
    <citation type="journal article" date="2012" name="PLoS Pathog.">
        <title>Diverse lifestyles and strategies of plant pathogenesis encoded in the genomes of eighteen Dothideomycetes fungi.</title>
        <authorList>
            <person name="Ohm R.A."/>
            <person name="Feau N."/>
            <person name="Henrissat B."/>
            <person name="Schoch C.L."/>
            <person name="Horwitz B.A."/>
            <person name="Barry K.W."/>
            <person name="Condon B.J."/>
            <person name="Copeland A.C."/>
            <person name="Dhillon B."/>
            <person name="Glaser F."/>
            <person name="Hesse C.N."/>
            <person name="Kosti I."/>
            <person name="LaButti K."/>
            <person name="Lindquist E.A."/>
            <person name="Lucas S."/>
            <person name="Salamov A.A."/>
            <person name="Bradshaw R.E."/>
            <person name="Ciuffetti L."/>
            <person name="Hamelin R.C."/>
            <person name="Kema G.H.J."/>
            <person name="Lawrence C."/>
            <person name="Scott J.A."/>
            <person name="Spatafora J.W."/>
            <person name="Turgeon B.G."/>
            <person name="de Wit P.J.G.M."/>
            <person name="Zhong S."/>
            <person name="Goodwin S.B."/>
            <person name="Grigoriev I.V."/>
        </authorList>
    </citation>
    <scope>NUCLEOTIDE SEQUENCE [LARGE SCALE GENOMIC DNA]</scope>
    <source>
        <strain evidence="7 8">CIRAD86</strain>
    </source>
</reference>
<dbReference type="SUPFAM" id="SSF57850">
    <property type="entry name" value="RING/U-box"/>
    <property type="match status" value="1"/>
</dbReference>
<dbReference type="OrthoDB" id="3877698at2759"/>
<evidence type="ECO:0000259" key="6">
    <source>
        <dbReference type="PROSITE" id="PS50089"/>
    </source>
</evidence>
<organism evidence="7 8">
    <name type="scientific">Pseudocercospora fijiensis (strain CIRAD86)</name>
    <name type="common">Black leaf streak disease fungus</name>
    <name type="synonym">Mycosphaerella fijiensis</name>
    <dbReference type="NCBI Taxonomy" id="383855"/>
    <lineage>
        <taxon>Eukaryota</taxon>
        <taxon>Fungi</taxon>
        <taxon>Dikarya</taxon>
        <taxon>Ascomycota</taxon>
        <taxon>Pezizomycotina</taxon>
        <taxon>Dothideomycetes</taxon>
        <taxon>Dothideomycetidae</taxon>
        <taxon>Mycosphaerellales</taxon>
        <taxon>Mycosphaerellaceae</taxon>
        <taxon>Pseudocercospora</taxon>
    </lineage>
</organism>
<dbReference type="InterPro" id="IPR001841">
    <property type="entry name" value="Znf_RING"/>
</dbReference>
<evidence type="ECO:0000256" key="2">
    <source>
        <dbReference type="ARBA" id="ARBA00022771"/>
    </source>
</evidence>
<feature type="region of interest" description="Disordered" evidence="5">
    <location>
        <begin position="278"/>
        <end position="305"/>
    </location>
</feature>
<evidence type="ECO:0000313" key="8">
    <source>
        <dbReference type="Proteomes" id="UP000016932"/>
    </source>
</evidence>